<dbReference type="Pfam" id="PF03372">
    <property type="entry name" value="Exo_endo_phos"/>
    <property type="match status" value="1"/>
</dbReference>
<dbReference type="PANTHER" id="PTHR33710">
    <property type="entry name" value="BNAC02G09200D PROTEIN"/>
    <property type="match status" value="1"/>
</dbReference>
<dbReference type="InterPro" id="IPR036691">
    <property type="entry name" value="Endo/exonu/phosph_ase_sf"/>
</dbReference>
<dbReference type="InterPro" id="IPR005135">
    <property type="entry name" value="Endo/exonuclease/phosphatase"/>
</dbReference>
<dbReference type="Gene3D" id="3.60.10.10">
    <property type="entry name" value="Endonuclease/exonuclease/phosphatase"/>
    <property type="match status" value="1"/>
</dbReference>
<protein>
    <recommendedName>
        <fullName evidence="1">Endonuclease/exonuclease/phosphatase domain-containing protein</fullName>
    </recommendedName>
</protein>
<feature type="domain" description="Endonuclease/exonuclease/phosphatase" evidence="1">
    <location>
        <begin position="2"/>
        <end position="147"/>
    </location>
</feature>
<dbReference type="EMBL" id="LXQA010018967">
    <property type="protein sequence ID" value="MCH90743.1"/>
    <property type="molecule type" value="Genomic_DNA"/>
</dbReference>
<reference evidence="2 3" key="1">
    <citation type="journal article" date="2018" name="Front. Plant Sci.">
        <title>Red Clover (Trifolium pratense) and Zigzag Clover (T. medium) - A Picture of Genomic Similarities and Differences.</title>
        <authorList>
            <person name="Dluhosova J."/>
            <person name="Istvanek J."/>
            <person name="Nedelnik J."/>
            <person name="Repkova J."/>
        </authorList>
    </citation>
    <scope>NUCLEOTIDE SEQUENCE [LARGE SCALE GENOMIC DNA]</scope>
    <source>
        <strain evidence="3">cv. 10/8</strain>
        <tissue evidence="2">Leaf</tissue>
    </source>
</reference>
<accession>A0A392MTU6</accession>
<gene>
    <name evidence="2" type="ORF">A2U01_0011665</name>
</gene>
<evidence type="ECO:0000259" key="1">
    <source>
        <dbReference type="Pfam" id="PF03372"/>
    </source>
</evidence>
<keyword evidence="3" id="KW-1185">Reference proteome</keyword>
<proteinExistence type="predicted"/>
<dbReference type="AlphaFoldDB" id="A0A392MTU6"/>
<evidence type="ECO:0000313" key="2">
    <source>
        <dbReference type="EMBL" id="MCH90743.1"/>
    </source>
</evidence>
<feature type="non-terminal residue" evidence="2">
    <location>
        <position position="279"/>
    </location>
</feature>
<dbReference type="GO" id="GO:0003824">
    <property type="term" value="F:catalytic activity"/>
    <property type="evidence" value="ECO:0007669"/>
    <property type="project" value="InterPro"/>
</dbReference>
<evidence type="ECO:0000313" key="3">
    <source>
        <dbReference type="Proteomes" id="UP000265520"/>
    </source>
</evidence>
<sequence>MIRHDKVDFLAIQETKMEEVSENLCYNLWGSEDCDWAFLWRDSFDLEEAGFGIGNWCVVGDFNAVVVPEERRGVSLEHSTNLEMSGFSDFINELNLVDLPLLGRRFTWFHANGRSMSRIDRMLVSPEWMEVWGVCVVWVCPRDISDHCPLILKNTNNDWGPKPFRFNNHWIENKRFKRVVEECWREQQVSGWMGYVLKEKLRGLKTKLKEWNKVEYGNLENKLMLLVEDINDLDVRSETMGLTTQEVLIRKNLFADFWKLQKIKDATLFQRSRVKWISQ</sequence>
<name>A0A392MTU6_9FABA</name>
<dbReference type="PANTHER" id="PTHR33710:SF64">
    <property type="entry name" value="ENDONUCLEASE_EXONUCLEASE_PHOSPHATASE DOMAIN-CONTAINING PROTEIN"/>
    <property type="match status" value="1"/>
</dbReference>
<comment type="caution">
    <text evidence="2">The sequence shown here is derived from an EMBL/GenBank/DDBJ whole genome shotgun (WGS) entry which is preliminary data.</text>
</comment>
<dbReference type="SUPFAM" id="SSF56219">
    <property type="entry name" value="DNase I-like"/>
    <property type="match status" value="1"/>
</dbReference>
<organism evidence="2 3">
    <name type="scientific">Trifolium medium</name>
    <dbReference type="NCBI Taxonomy" id="97028"/>
    <lineage>
        <taxon>Eukaryota</taxon>
        <taxon>Viridiplantae</taxon>
        <taxon>Streptophyta</taxon>
        <taxon>Embryophyta</taxon>
        <taxon>Tracheophyta</taxon>
        <taxon>Spermatophyta</taxon>
        <taxon>Magnoliopsida</taxon>
        <taxon>eudicotyledons</taxon>
        <taxon>Gunneridae</taxon>
        <taxon>Pentapetalae</taxon>
        <taxon>rosids</taxon>
        <taxon>fabids</taxon>
        <taxon>Fabales</taxon>
        <taxon>Fabaceae</taxon>
        <taxon>Papilionoideae</taxon>
        <taxon>50 kb inversion clade</taxon>
        <taxon>NPAAA clade</taxon>
        <taxon>Hologalegina</taxon>
        <taxon>IRL clade</taxon>
        <taxon>Trifolieae</taxon>
        <taxon>Trifolium</taxon>
    </lineage>
</organism>
<dbReference type="Proteomes" id="UP000265520">
    <property type="component" value="Unassembled WGS sequence"/>
</dbReference>